<name>G7WRG6_METH6</name>
<accession>G7WRG6</accession>
<dbReference type="InterPro" id="IPR002756">
    <property type="entry name" value="MfnF"/>
</dbReference>
<protein>
    <submittedName>
        <fullName evidence="2">Putative H4MPT-linked C1 transfer pathway protein</fullName>
    </submittedName>
</protein>
<dbReference type="Gene3D" id="3.30.420.40">
    <property type="match status" value="1"/>
</dbReference>
<sequence length="323" mass="34254">MVMILGLDVGGANTKAASSDGSFTIIEYLPLWKGAPLEPLLRRLSAEARPEAVGVVMTGELADSFPEKRSGILFIKGAVERSFSCPVRFWGVSGFNWRDLADLAAANWSASAALVAEEVGDCLFVDMGSTTTDLIPIKGGPRAAKTDFLRLARGELIYMGLLRTNLAALLGAVEVDGERVPLSAELFAIAADAHLLLGDIAEGEYAVETPDGGGKDRESAERRLARTVCADPGEIGPEGVEAIARQARARQLELLKGGIRRLAEEHSLNLVAAAGIGEGLIREAARSLGLEVIRLSERYGSAVSEVFPAYAVARLLEVELGGR</sequence>
<dbReference type="STRING" id="1110509.Mhar_2357"/>
<dbReference type="EMBL" id="CP003117">
    <property type="protein sequence ID" value="AET65707.1"/>
    <property type="molecule type" value="Genomic_DNA"/>
</dbReference>
<dbReference type="NCBIfam" id="TIGR03123">
    <property type="entry name" value="one_C_unchar_1"/>
    <property type="match status" value="1"/>
</dbReference>
<feature type="domain" description="Hydantoinase A/oxoprolinase" evidence="1">
    <location>
        <begin position="53"/>
        <end position="317"/>
    </location>
</feature>
<dbReference type="Gene3D" id="3.30.420.190">
    <property type="entry name" value="conserved archaeal protein q6m145"/>
    <property type="match status" value="1"/>
</dbReference>
<dbReference type="InterPro" id="IPR002821">
    <property type="entry name" value="Hydantoinase_A"/>
</dbReference>
<dbReference type="Proteomes" id="UP000005877">
    <property type="component" value="Chromosome"/>
</dbReference>
<dbReference type="PATRIC" id="fig|1110509.7.peg.2606"/>
<dbReference type="KEGG" id="mhi:Mhar_2357"/>
<dbReference type="AlphaFoldDB" id="G7WRG6"/>
<gene>
    <name evidence="2" type="ordered locus">Mhar_2357</name>
</gene>
<dbReference type="HOGENOM" id="CLU_060932_0_0_2"/>
<dbReference type="Pfam" id="PF01968">
    <property type="entry name" value="Hydantoinase_A"/>
    <property type="match status" value="1"/>
</dbReference>
<keyword evidence="3" id="KW-1185">Reference proteome</keyword>
<reference evidence="2 3" key="1">
    <citation type="journal article" date="2012" name="PLoS ONE">
        <title>The genome characteristics and predicted function of methyl-group oxidation pathway in the obligate aceticlastic methanogens, Methanosaeta spp.</title>
        <authorList>
            <person name="Zhu J."/>
            <person name="Zheng H."/>
            <person name="Ai G."/>
            <person name="Zhang G."/>
            <person name="Liu D."/>
            <person name="Liu X."/>
            <person name="Dong X."/>
        </authorList>
    </citation>
    <scope>NUCLEOTIDE SEQUENCE [LARGE SCALE GENOMIC DNA]</scope>
    <source>
        <strain evidence="2 3">6Ac</strain>
    </source>
</reference>
<evidence type="ECO:0000313" key="3">
    <source>
        <dbReference type="Proteomes" id="UP000005877"/>
    </source>
</evidence>
<evidence type="ECO:0000259" key="1">
    <source>
        <dbReference type="Pfam" id="PF01968"/>
    </source>
</evidence>
<proteinExistence type="predicted"/>
<organism evidence="2 3">
    <name type="scientific">Methanothrix harundinacea (strain 6Ac)</name>
    <name type="common">Methanosaeta harundinacea</name>
    <dbReference type="NCBI Taxonomy" id="1110509"/>
    <lineage>
        <taxon>Archaea</taxon>
        <taxon>Methanobacteriati</taxon>
        <taxon>Methanobacteriota</taxon>
        <taxon>Stenosarchaea group</taxon>
        <taxon>Methanomicrobia</taxon>
        <taxon>Methanotrichales</taxon>
        <taxon>Methanotrichaceae</taxon>
        <taxon>Methanothrix</taxon>
    </lineage>
</organism>
<dbReference type="GO" id="GO:0016787">
    <property type="term" value="F:hydrolase activity"/>
    <property type="evidence" value="ECO:0007669"/>
    <property type="project" value="InterPro"/>
</dbReference>
<evidence type="ECO:0000313" key="2">
    <source>
        <dbReference type="EMBL" id="AET65707.1"/>
    </source>
</evidence>